<keyword evidence="2" id="KW-1185">Reference proteome</keyword>
<dbReference type="AlphaFoldDB" id="A0A183TKW7"/>
<proteinExistence type="predicted"/>
<reference evidence="1 2" key="2">
    <citation type="submission" date="2018-11" db="EMBL/GenBank/DDBJ databases">
        <authorList>
            <consortium name="Pathogen Informatics"/>
        </authorList>
    </citation>
    <scope>NUCLEOTIDE SEQUENCE [LARGE SCALE GENOMIC DNA]</scope>
    <source>
        <strain evidence="1 2">NST_G2</strain>
    </source>
</reference>
<dbReference type="WBParaSite" id="SSLN_0001776401-mRNA-1">
    <property type="protein sequence ID" value="SSLN_0001776401-mRNA-1"/>
    <property type="gene ID" value="SSLN_0001776401"/>
</dbReference>
<reference evidence="3" key="1">
    <citation type="submission" date="2016-06" db="UniProtKB">
        <authorList>
            <consortium name="WormBaseParasite"/>
        </authorList>
    </citation>
    <scope>IDENTIFICATION</scope>
</reference>
<name>A0A183TKW7_SCHSO</name>
<dbReference type="Proteomes" id="UP000275846">
    <property type="component" value="Unassembled WGS sequence"/>
</dbReference>
<evidence type="ECO:0000313" key="3">
    <source>
        <dbReference type="WBParaSite" id="SSLN_0001776401-mRNA-1"/>
    </source>
</evidence>
<protein>
    <submittedName>
        <fullName evidence="3">30S ribosomal protein S19</fullName>
    </submittedName>
</protein>
<evidence type="ECO:0000313" key="2">
    <source>
        <dbReference type="Proteomes" id="UP000275846"/>
    </source>
</evidence>
<evidence type="ECO:0000313" key="1">
    <source>
        <dbReference type="EMBL" id="VDM03501.1"/>
    </source>
</evidence>
<sequence>MPSISSRIPCKRAPSREISCKKIDRLLIHVESQPPPATMFDTSGRYHSLQHIITRFGFEATEPGVLSSHRGERIEVLGREDKN</sequence>
<organism evidence="3">
    <name type="scientific">Schistocephalus solidus</name>
    <name type="common">Tapeworm</name>
    <dbReference type="NCBI Taxonomy" id="70667"/>
    <lineage>
        <taxon>Eukaryota</taxon>
        <taxon>Metazoa</taxon>
        <taxon>Spiralia</taxon>
        <taxon>Lophotrochozoa</taxon>
        <taxon>Platyhelminthes</taxon>
        <taxon>Cestoda</taxon>
        <taxon>Eucestoda</taxon>
        <taxon>Diphyllobothriidea</taxon>
        <taxon>Diphyllobothriidae</taxon>
        <taxon>Schistocephalus</taxon>
    </lineage>
</organism>
<accession>A0A183TKW7</accession>
<gene>
    <name evidence="1" type="ORF">SSLN_LOCUS17115</name>
</gene>
<dbReference type="EMBL" id="UYSU01041991">
    <property type="protein sequence ID" value="VDM03501.1"/>
    <property type="molecule type" value="Genomic_DNA"/>
</dbReference>